<dbReference type="InterPro" id="IPR023165">
    <property type="entry name" value="rRNA_Ade_diMease-like_C"/>
</dbReference>
<dbReference type="STRING" id="1110509.Mhar_0815"/>
<dbReference type="Pfam" id="PF00398">
    <property type="entry name" value="RrnaAD"/>
    <property type="match status" value="1"/>
</dbReference>
<dbReference type="Proteomes" id="UP000005877">
    <property type="component" value="Chromosome"/>
</dbReference>
<sequence>MKKLGQHFLIDRRVLSRIGDYASLGRSDAVLEVGPGTGNLTRVLSERAGSVYAIEVDPALASSLEGRFENVSIIRGDALRVPLPEYNKIVSNLPYQISSKITFRLLARPFDLAVLMYQREFAERMVAPPGTRERGRLSLNVAFWAEAEVLETVPRGAFSPRPQVESAIVRLRPRKTPAPVDWAGFEALTRGLFSMRRKKIKRALAAMKVPPDALSRIDPAVLERRPEELSLEEVVDMAEAISGR</sequence>
<evidence type="ECO:0000259" key="9">
    <source>
        <dbReference type="SMART" id="SM00650"/>
    </source>
</evidence>
<dbReference type="Gene3D" id="1.10.8.100">
    <property type="entry name" value="Ribosomal RNA adenine dimethylase-like, domain 2"/>
    <property type="match status" value="1"/>
</dbReference>
<dbReference type="HAMAP" id="MF_00607">
    <property type="entry name" value="16SrRNA_methyltr_A"/>
    <property type="match status" value="1"/>
</dbReference>
<feature type="binding site" evidence="7 8">
    <location>
        <position position="9"/>
    </location>
    <ligand>
        <name>S-adenosyl-L-methionine</name>
        <dbReference type="ChEBI" id="CHEBI:59789"/>
    </ligand>
</feature>
<keyword evidence="6 7" id="KW-0694">RNA-binding</keyword>
<protein>
    <recommendedName>
        <fullName evidence="7">Probable ribosomal RNA small subunit methyltransferase A</fullName>
        <ecNumber evidence="7">2.1.1.-</ecNumber>
    </recommendedName>
    <alternativeName>
        <fullName evidence="7">16S rRNA dimethyladenosine transferase</fullName>
    </alternativeName>
    <alternativeName>
        <fullName evidence="7">16S rRNA dimethylase</fullName>
    </alternativeName>
    <alternativeName>
        <fullName evidence="7">S-adenosylmethionine-6-N',N'-adenosyl(rRNA) dimethyltransferase</fullName>
    </alternativeName>
</protein>
<dbReference type="HOGENOM" id="CLU_041220_0_2_2"/>
<keyword evidence="1 7" id="KW-0963">Cytoplasm</keyword>
<feature type="binding site" evidence="7 8">
    <location>
        <position position="92"/>
    </location>
    <ligand>
        <name>S-adenosyl-L-methionine</name>
        <dbReference type="ChEBI" id="CHEBI:59789"/>
    </ligand>
</feature>
<dbReference type="KEGG" id="mhi:Mhar_0815"/>
<dbReference type="PANTHER" id="PTHR11727:SF7">
    <property type="entry name" value="DIMETHYLADENOSINE TRANSFERASE-RELATED"/>
    <property type="match status" value="1"/>
</dbReference>
<dbReference type="GeneID" id="12509984"/>
<gene>
    <name evidence="7" type="primary">rsmA</name>
    <name evidence="7" type="synonym">ksgA</name>
    <name evidence="10" type="ordered locus">Mhar_0815</name>
</gene>
<evidence type="ECO:0000256" key="1">
    <source>
        <dbReference type="ARBA" id="ARBA00022490"/>
    </source>
</evidence>
<feature type="binding site" evidence="7 8">
    <location>
        <position position="77"/>
    </location>
    <ligand>
        <name>S-adenosyl-L-methionine</name>
        <dbReference type="ChEBI" id="CHEBI:59789"/>
    </ligand>
</feature>
<feature type="binding site" evidence="7 8">
    <location>
        <position position="34"/>
    </location>
    <ligand>
        <name>S-adenosyl-L-methionine</name>
        <dbReference type="ChEBI" id="CHEBI:59789"/>
    </ligand>
</feature>
<reference evidence="10 11" key="1">
    <citation type="journal article" date="2012" name="PLoS ONE">
        <title>The genome characteristics and predicted function of methyl-group oxidation pathway in the obligate aceticlastic methanogens, Methanosaeta spp.</title>
        <authorList>
            <person name="Zhu J."/>
            <person name="Zheng H."/>
            <person name="Ai G."/>
            <person name="Zhang G."/>
            <person name="Liu D."/>
            <person name="Liu X."/>
            <person name="Dong X."/>
        </authorList>
    </citation>
    <scope>NUCLEOTIDE SEQUENCE [LARGE SCALE GENOMIC DNA]</scope>
    <source>
        <strain evidence="10 11">6Ac</strain>
    </source>
</reference>
<dbReference type="NCBIfam" id="TIGR00755">
    <property type="entry name" value="ksgA"/>
    <property type="match status" value="1"/>
</dbReference>
<keyword evidence="5 7" id="KW-0949">S-adenosyl-L-methionine</keyword>
<dbReference type="InterPro" id="IPR001737">
    <property type="entry name" value="KsgA/Erm"/>
</dbReference>
<evidence type="ECO:0000313" key="11">
    <source>
        <dbReference type="Proteomes" id="UP000005877"/>
    </source>
</evidence>
<keyword evidence="4 7" id="KW-0808">Transferase</keyword>
<dbReference type="AlphaFoldDB" id="G7WL84"/>
<dbReference type="InterPro" id="IPR020596">
    <property type="entry name" value="rRNA_Ade_Mease_Trfase_CS"/>
</dbReference>
<keyword evidence="11" id="KW-1185">Reference proteome</keyword>
<dbReference type="EC" id="2.1.1.-" evidence="7"/>
<evidence type="ECO:0000256" key="7">
    <source>
        <dbReference type="HAMAP-Rule" id="MF_00607"/>
    </source>
</evidence>
<dbReference type="GO" id="GO:0000179">
    <property type="term" value="F:rRNA (adenine-N6,N6-)-dimethyltransferase activity"/>
    <property type="evidence" value="ECO:0007669"/>
    <property type="project" value="UniProtKB-UniRule"/>
</dbReference>
<dbReference type="OrthoDB" id="9883at2157"/>
<proteinExistence type="inferred from homology"/>
<evidence type="ECO:0000256" key="2">
    <source>
        <dbReference type="ARBA" id="ARBA00022552"/>
    </source>
</evidence>
<dbReference type="RefSeq" id="WP_014586372.1">
    <property type="nucleotide sequence ID" value="NC_017527.1"/>
</dbReference>
<comment type="similarity">
    <text evidence="7">Belongs to the class I-like SAM-binding methyltransferase superfamily. rRNA adenine N(6)-methyltransferase family. RsmA subfamily.</text>
</comment>
<dbReference type="InterPro" id="IPR029063">
    <property type="entry name" value="SAM-dependent_MTases_sf"/>
</dbReference>
<feature type="domain" description="Ribosomal RNA adenine methylase transferase N-terminal" evidence="9">
    <location>
        <begin position="14"/>
        <end position="175"/>
    </location>
</feature>
<evidence type="ECO:0000256" key="6">
    <source>
        <dbReference type="ARBA" id="ARBA00022884"/>
    </source>
</evidence>
<organism evidence="10 11">
    <name type="scientific">Methanothrix harundinacea (strain 6Ac)</name>
    <name type="common">Methanosaeta harundinacea</name>
    <dbReference type="NCBI Taxonomy" id="1110509"/>
    <lineage>
        <taxon>Archaea</taxon>
        <taxon>Methanobacteriati</taxon>
        <taxon>Methanobacteriota</taxon>
        <taxon>Stenosarchaea group</taxon>
        <taxon>Methanomicrobia</taxon>
        <taxon>Methanotrichales</taxon>
        <taxon>Methanotrichaceae</taxon>
        <taxon>Methanothrix</taxon>
    </lineage>
</organism>
<evidence type="ECO:0000256" key="3">
    <source>
        <dbReference type="ARBA" id="ARBA00022603"/>
    </source>
</evidence>
<comment type="subcellular location">
    <subcellularLocation>
        <location evidence="7">Cytoplasm</location>
    </subcellularLocation>
</comment>
<dbReference type="GO" id="GO:0005737">
    <property type="term" value="C:cytoplasm"/>
    <property type="evidence" value="ECO:0007669"/>
    <property type="project" value="UniProtKB-SubCell"/>
</dbReference>
<evidence type="ECO:0000256" key="5">
    <source>
        <dbReference type="ARBA" id="ARBA00022691"/>
    </source>
</evidence>
<feature type="binding site" evidence="7 8">
    <location>
        <position position="55"/>
    </location>
    <ligand>
        <name>S-adenosyl-L-methionine</name>
        <dbReference type="ChEBI" id="CHEBI:59789"/>
    </ligand>
</feature>
<dbReference type="Gene3D" id="3.40.50.150">
    <property type="entry name" value="Vaccinia Virus protein VP39"/>
    <property type="match status" value="1"/>
</dbReference>
<evidence type="ECO:0000313" key="10">
    <source>
        <dbReference type="EMBL" id="AET64187.1"/>
    </source>
</evidence>
<feature type="binding site" evidence="7 8">
    <location>
        <position position="7"/>
    </location>
    <ligand>
        <name>S-adenosyl-L-methionine</name>
        <dbReference type="ChEBI" id="CHEBI:59789"/>
    </ligand>
</feature>
<dbReference type="SUPFAM" id="SSF53335">
    <property type="entry name" value="S-adenosyl-L-methionine-dependent methyltransferases"/>
    <property type="match status" value="1"/>
</dbReference>
<dbReference type="SMART" id="SM00650">
    <property type="entry name" value="rADc"/>
    <property type="match status" value="1"/>
</dbReference>
<dbReference type="CDD" id="cd02440">
    <property type="entry name" value="AdoMet_MTases"/>
    <property type="match status" value="1"/>
</dbReference>
<keyword evidence="3 7" id="KW-0489">Methyltransferase</keyword>
<accession>G7WL84</accession>
<evidence type="ECO:0000256" key="4">
    <source>
        <dbReference type="ARBA" id="ARBA00022679"/>
    </source>
</evidence>
<dbReference type="PROSITE" id="PS51689">
    <property type="entry name" value="SAM_RNA_A_N6_MT"/>
    <property type="match status" value="1"/>
</dbReference>
<dbReference type="InterPro" id="IPR011530">
    <property type="entry name" value="rRNA_adenine_dimethylase"/>
</dbReference>
<dbReference type="InterPro" id="IPR020598">
    <property type="entry name" value="rRNA_Ade_methylase_Trfase_N"/>
</dbReference>
<evidence type="ECO:0000256" key="8">
    <source>
        <dbReference type="PROSITE-ProRule" id="PRU01026"/>
    </source>
</evidence>
<dbReference type="PATRIC" id="fig|1110509.7.peg.907"/>
<dbReference type="PANTHER" id="PTHR11727">
    <property type="entry name" value="DIMETHYLADENOSINE TRANSFERASE"/>
    <property type="match status" value="1"/>
</dbReference>
<dbReference type="GO" id="GO:0003723">
    <property type="term" value="F:RNA binding"/>
    <property type="evidence" value="ECO:0007669"/>
    <property type="project" value="UniProtKB-UniRule"/>
</dbReference>
<dbReference type="EMBL" id="CP003117">
    <property type="protein sequence ID" value="AET64187.1"/>
    <property type="molecule type" value="Genomic_DNA"/>
</dbReference>
<keyword evidence="2 7" id="KW-0698">rRNA processing</keyword>
<name>G7WL84_METH6</name>
<comment type="function">
    <text evidence="7">Specifically dimethylates two adjacent adenosines in the loop of a conserved hairpin near the 3'-end of 16S rRNA in the 30S particle. May play a critical role in biogenesis of 30S subunits.</text>
</comment>
<dbReference type="PROSITE" id="PS01131">
    <property type="entry name" value="RRNA_A_DIMETH"/>
    <property type="match status" value="1"/>
</dbReference>